<evidence type="ECO:0000313" key="3">
    <source>
        <dbReference type="Proteomes" id="UP000887568"/>
    </source>
</evidence>
<dbReference type="GeneID" id="119738117"/>
<feature type="signal peptide" evidence="1">
    <location>
        <begin position="1"/>
        <end position="18"/>
    </location>
</feature>
<dbReference type="AlphaFoldDB" id="A0A914AXC2"/>
<dbReference type="InterPro" id="IPR001299">
    <property type="entry name" value="Ependymin"/>
</dbReference>
<keyword evidence="3" id="KW-1185">Reference proteome</keyword>
<dbReference type="GO" id="GO:0005509">
    <property type="term" value="F:calcium ion binding"/>
    <property type="evidence" value="ECO:0007669"/>
    <property type="project" value="InterPro"/>
</dbReference>
<evidence type="ECO:0000313" key="2">
    <source>
        <dbReference type="EnsemblMetazoa" id="XP_038068785.1"/>
    </source>
</evidence>
<reference evidence="2" key="1">
    <citation type="submission" date="2022-11" db="UniProtKB">
        <authorList>
            <consortium name="EnsemblMetazoa"/>
        </authorList>
    </citation>
    <scope>IDENTIFICATION</scope>
</reference>
<dbReference type="EnsemblMetazoa" id="XM_038212857.1">
    <property type="protein sequence ID" value="XP_038068785.1"/>
    <property type="gene ID" value="LOC119738117"/>
</dbReference>
<dbReference type="GO" id="GO:0005764">
    <property type="term" value="C:lysosome"/>
    <property type="evidence" value="ECO:0007669"/>
    <property type="project" value="TreeGrafter"/>
</dbReference>
<dbReference type="GO" id="GO:0007160">
    <property type="term" value="P:cell-matrix adhesion"/>
    <property type="evidence" value="ECO:0007669"/>
    <property type="project" value="InterPro"/>
</dbReference>
<dbReference type="Proteomes" id="UP000887568">
    <property type="component" value="Unplaced"/>
</dbReference>
<protein>
    <submittedName>
        <fullName evidence="2">Uncharacterized protein</fullName>
    </submittedName>
</protein>
<feature type="chain" id="PRO_5036696150" evidence="1">
    <location>
        <begin position="19"/>
        <end position="256"/>
    </location>
</feature>
<sequence length="256" mass="29449">MLSSFLVCTMVVMAGAVAVTKPAMPRAYDVFRSLPKRVGSTEDHEHHVPCEPPPYFTFDEVDMLTSVEEGSLLLEYLNFEGAYDDISKKYAAKIFEDFFNGTEYSFKVIEDYKKGVRYEIYTGGDEVVCIAIEVEGKGFPEQYFIPYSAKYEGEAVIGDRDLVTDSWLETSLGVHTVKTVTHGDCVPVSIERRFFDPETDQQTEFLDNRLFNFELGICDRDKYFKVPEECQQGNALKEPTEEMQKHIQKLRRFRKL</sequence>
<proteinExistence type="predicted"/>
<dbReference type="RefSeq" id="XP_038068785.1">
    <property type="nucleotide sequence ID" value="XM_038212857.1"/>
</dbReference>
<evidence type="ECO:0000256" key="1">
    <source>
        <dbReference type="SAM" id="SignalP"/>
    </source>
</evidence>
<dbReference type="PANTHER" id="PTHR10697">
    <property type="entry name" value="MAMMALIAN EPENDYMIN-RELATED PROTEIN 1"/>
    <property type="match status" value="1"/>
</dbReference>
<dbReference type="OMA" id="CTIPKYF"/>
<organism evidence="2 3">
    <name type="scientific">Patiria miniata</name>
    <name type="common">Bat star</name>
    <name type="synonym">Asterina miniata</name>
    <dbReference type="NCBI Taxonomy" id="46514"/>
    <lineage>
        <taxon>Eukaryota</taxon>
        <taxon>Metazoa</taxon>
        <taxon>Echinodermata</taxon>
        <taxon>Eleutherozoa</taxon>
        <taxon>Asterozoa</taxon>
        <taxon>Asteroidea</taxon>
        <taxon>Valvatacea</taxon>
        <taxon>Valvatida</taxon>
        <taxon>Asterinidae</taxon>
        <taxon>Patiria</taxon>
    </lineage>
</organism>
<dbReference type="OrthoDB" id="10151980at2759"/>
<keyword evidence="1" id="KW-0732">Signal</keyword>
<dbReference type="Pfam" id="PF00811">
    <property type="entry name" value="Ependymin"/>
    <property type="match status" value="1"/>
</dbReference>
<dbReference type="PANTHER" id="PTHR10697:SF1">
    <property type="entry name" value="MAMMALIAN EPENDYMIN-RELATED PROTEIN 1"/>
    <property type="match status" value="1"/>
</dbReference>
<dbReference type="GO" id="GO:0005576">
    <property type="term" value="C:extracellular region"/>
    <property type="evidence" value="ECO:0007669"/>
    <property type="project" value="InterPro"/>
</dbReference>
<accession>A0A914AXC2</accession>
<name>A0A914AXC2_PATMI</name>